<dbReference type="InterPro" id="IPR002716">
    <property type="entry name" value="PIN_dom"/>
</dbReference>
<feature type="domain" description="PIN" evidence="6">
    <location>
        <begin position="6"/>
        <end position="133"/>
    </location>
</feature>
<evidence type="ECO:0000256" key="4">
    <source>
        <dbReference type="ARBA" id="ARBA00022801"/>
    </source>
</evidence>
<dbReference type="EC" id="3.1.-.-" evidence="5"/>
<dbReference type="HAMAP" id="MF_00265">
    <property type="entry name" value="VapC_Nob1"/>
    <property type="match status" value="1"/>
</dbReference>
<evidence type="ECO:0000256" key="3">
    <source>
        <dbReference type="ARBA" id="ARBA00022723"/>
    </source>
</evidence>
<evidence type="ECO:0000313" key="8">
    <source>
        <dbReference type="Proteomes" id="UP001181622"/>
    </source>
</evidence>
<dbReference type="SUPFAM" id="SSF88723">
    <property type="entry name" value="PIN domain-like"/>
    <property type="match status" value="1"/>
</dbReference>
<accession>A0ABU1DFB2</accession>
<evidence type="ECO:0000256" key="5">
    <source>
        <dbReference type="HAMAP-Rule" id="MF_00265"/>
    </source>
</evidence>
<protein>
    <recommendedName>
        <fullName evidence="5">Ribonuclease VapC</fullName>
        <shortName evidence="5">RNase VapC</shortName>
        <ecNumber evidence="5">3.1.-.-</ecNumber>
    </recommendedName>
    <alternativeName>
        <fullName evidence="5">Toxin VapC</fullName>
    </alternativeName>
</protein>
<dbReference type="Proteomes" id="UP001181622">
    <property type="component" value="Unassembled WGS sequence"/>
</dbReference>
<comment type="cofactor">
    <cofactor evidence="5">
        <name>Mg(2+)</name>
        <dbReference type="ChEBI" id="CHEBI:18420"/>
    </cofactor>
</comment>
<evidence type="ECO:0000259" key="6">
    <source>
        <dbReference type="Pfam" id="PF01850"/>
    </source>
</evidence>
<sequence length="141" mass="15399">MAADRVFVDINVLVYANQIRSPFHEAALARLAGLTEQGLAPCLSAQVLCEFYSALTRPQAVAPAFQPQIAAQRLRSFSEVFEVLRDGPDVLERLLSLGVSGKQIHDANIVATMSVHAIGRLLTANPADFRRFADIIDIEPL</sequence>
<keyword evidence="1 5" id="KW-1277">Toxin-antitoxin system</keyword>
<gene>
    <name evidence="5" type="primary">vapC</name>
    <name evidence="7" type="ORF">IHQ68_09325</name>
</gene>
<comment type="caution">
    <text evidence="7">The sequence shown here is derived from an EMBL/GenBank/DDBJ whole genome shotgun (WGS) entry which is preliminary data.</text>
</comment>
<keyword evidence="8" id="KW-1185">Reference proteome</keyword>
<keyword evidence="3 5" id="KW-0479">Metal-binding</keyword>
<evidence type="ECO:0000256" key="1">
    <source>
        <dbReference type="ARBA" id="ARBA00022649"/>
    </source>
</evidence>
<dbReference type="Gene3D" id="3.40.50.1010">
    <property type="entry name" value="5'-nuclease"/>
    <property type="match status" value="1"/>
</dbReference>
<keyword evidence="4 5" id="KW-0378">Hydrolase</keyword>
<keyword evidence="5" id="KW-0460">Magnesium</keyword>
<keyword evidence="2 5" id="KW-0540">Nuclease</keyword>
<dbReference type="RefSeq" id="WP_309391038.1">
    <property type="nucleotide sequence ID" value="NZ_JADBEO010000016.1"/>
</dbReference>
<dbReference type="InterPro" id="IPR022907">
    <property type="entry name" value="VapC_family"/>
</dbReference>
<organism evidence="7 8">
    <name type="scientific">Chelatococcus sambhunathii</name>
    <dbReference type="NCBI Taxonomy" id="363953"/>
    <lineage>
        <taxon>Bacteria</taxon>
        <taxon>Pseudomonadati</taxon>
        <taxon>Pseudomonadota</taxon>
        <taxon>Alphaproteobacteria</taxon>
        <taxon>Hyphomicrobiales</taxon>
        <taxon>Chelatococcaceae</taxon>
        <taxon>Chelatococcus</taxon>
    </lineage>
</organism>
<feature type="binding site" evidence="5">
    <location>
        <position position="106"/>
    </location>
    <ligand>
        <name>Mg(2+)</name>
        <dbReference type="ChEBI" id="CHEBI:18420"/>
    </ligand>
</feature>
<name>A0ABU1DFB2_9HYPH</name>
<evidence type="ECO:0000313" key="7">
    <source>
        <dbReference type="EMBL" id="MDR4306818.1"/>
    </source>
</evidence>
<proteinExistence type="inferred from homology"/>
<reference evidence="7" key="1">
    <citation type="submission" date="2020-10" db="EMBL/GenBank/DDBJ databases">
        <authorList>
            <person name="Abbas A."/>
            <person name="Razzaq R."/>
            <person name="Waqas M."/>
            <person name="Abbas N."/>
            <person name="Nielsen T.K."/>
            <person name="Hansen L.H."/>
            <person name="Hussain S."/>
            <person name="Shahid M."/>
        </authorList>
    </citation>
    <scope>NUCLEOTIDE SEQUENCE</scope>
    <source>
        <strain evidence="7">S14</strain>
    </source>
</reference>
<comment type="similarity">
    <text evidence="5">Belongs to the PINc/VapC protein family.</text>
</comment>
<dbReference type="Pfam" id="PF01850">
    <property type="entry name" value="PIN"/>
    <property type="match status" value="1"/>
</dbReference>
<feature type="binding site" evidence="5">
    <location>
        <position position="9"/>
    </location>
    <ligand>
        <name>Mg(2+)</name>
        <dbReference type="ChEBI" id="CHEBI:18420"/>
    </ligand>
</feature>
<dbReference type="EMBL" id="JADBEO010000016">
    <property type="protein sequence ID" value="MDR4306818.1"/>
    <property type="molecule type" value="Genomic_DNA"/>
</dbReference>
<comment type="function">
    <text evidence="5">Toxic component of a toxin-antitoxin (TA) system. An RNase.</text>
</comment>
<dbReference type="InterPro" id="IPR029060">
    <property type="entry name" value="PIN-like_dom_sf"/>
</dbReference>
<evidence type="ECO:0000256" key="2">
    <source>
        <dbReference type="ARBA" id="ARBA00022722"/>
    </source>
</evidence>
<keyword evidence="5" id="KW-0800">Toxin</keyword>